<evidence type="ECO:0000313" key="3">
    <source>
        <dbReference type="Proteomes" id="UP000305888"/>
    </source>
</evidence>
<proteinExistence type="predicted"/>
<evidence type="ECO:0000256" key="1">
    <source>
        <dbReference type="SAM" id="MobiDB-lite"/>
    </source>
</evidence>
<name>A0A5B8G0R0_9RHOB</name>
<organism evidence="2 3">
    <name type="scientific">Paroceanicella profunda</name>
    <dbReference type="NCBI Taxonomy" id="2579971"/>
    <lineage>
        <taxon>Bacteria</taxon>
        <taxon>Pseudomonadati</taxon>
        <taxon>Pseudomonadota</taxon>
        <taxon>Alphaproteobacteria</taxon>
        <taxon>Rhodobacterales</taxon>
        <taxon>Paracoccaceae</taxon>
        <taxon>Paroceanicella</taxon>
    </lineage>
</organism>
<dbReference type="KEGG" id="ppru:FDP22_17215"/>
<dbReference type="AlphaFoldDB" id="A0A5B8G0R0"/>
<dbReference type="Pfam" id="PF02620">
    <property type="entry name" value="YceD"/>
    <property type="match status" value="1"/>
</dbReference>
<protein>
    <submittedName>
        <fullName evidence="2">DUF177 domain-containing protein</fullName>
    </submittedName>
</protein>
<dbReference type="InterPro" id="IPR003772">
    <property type="entry name" value="YceD"/>
</dbReference>
<dbReference type="Proteomes" id="UP000305888">
    <property type="component" value="Chromosome"/>
</dbReference>
<reference evidence="2 3" key="1">
    <citation type="submission" date="2019-06" db="EMBL/GenBank/DDBJ databases">
        <title>Genome sequence of Rhodobacteraceae bacterium D4M1.</title>
        <authorList>
            <person name="Cao J."/>
        </authorList>
    </citation>
    <scope>NUCLEOTIDE SEQUENCE [LARGE SCALE GENOMIC DNA]</scope>
    <source>
        <strain evidence="2 3">D4M1</strain>
    </source>
</reference>
<feature type="region of interest" description="Disordered" evidence="1">
    <location>
        <begin position="1"/>
        <end position="28"/>
    </location>
</feature>
<sequence length="187" mass="20120">MPKHARRPDLPPETPEMSRPVRLDRLGASEPRTYTEVATDAERRALARLFDAHSVDKFRFTVTLTPLGTSGWALDGLLEASIIQSCVLTLAPVPAKLSEPIRRRFLPEGTPVDPQIEDEVEPLESVIDLGGVAIETAALALDPYPRAPGAGLETSAVAPPEAEAGDEARPNPFARLAELKQKLGDGS</sequence>
<dbReference type="EMBL" id="CP040818">
    <property type="protein sequence ID" value="QDL93370.1"/>
    <property type="molecule type" value="Genomic_DNA"/>
</dbReference>
<keyword evidence="3" id="KW-1185">Reference proteome</keyword>
<accession>A0A5B8G0R0</accession>
<dbReference type="OrthoDB" id="8443793at2"/>
<gene>
    <name evidence="2" type="ORF">FDP22_17215</name>
</gene>
<evidence type="ECO:0000313" key="2">
    <source>
        <dbReference type="EMBL" id="QDL93370.1"/>
    </source>
</evidence>
<dbReference type="RefSeq" id="WP_138575991.1">
    <property type="nucleotide sequence ID" value="NZ_CP040818.1"/>
</dbReference>
<feature type="region of interest" description="Disordered" evidence="1">
    <location>
        <begin position="149"/>
        <end position="172"/>
    </location>
</feature>